<gene>
    <name evidence="19" type="ORF">LPJ53_006110</name>
</gene>
<comment type="pathway">
    <text evidence="3">Protein modification; protein ubiquitination.</text>
</comment>
<dbReference type="EMBL" id="JANBOJ010000512">
    <property type="protein sequence ID" value="KAJ1719051.1"/>
    <property type="molecule type" value="Genomic_DNA"/>
</dbReference>
<evidence type="ECO:0000256" key="7">
    <source>
        <dbReference type="ARBA" id="ARBA00022723"/>
    </source>
</evidence>
<dbReference type="SUPFAM" id="SSF57850">
    <property type="entry name" value="RING/U-box"/>
    <property type="match status" value="1"/>
</dbReference>
<feature type="transmembrane region" description="Helical" evidence="16">
    <location>
        <begin position="463"/>
        <end position="480"/>
    </location>
</feature>
<feature type="transmembrane region" description="Helical" evidence="16">
    <location>
        <begin position="356"/>
        <end position="378"/>
    </location>
</feature>
<feature type="transmembrane region" description="Helical" evidence="16">
    <location>
        <begin position="324"/>
        <end position="344"/>
    </location>
</feature>
<keyword evidence="11" id="KW-0862">Zinc</keyword>
<dbReference type="InterPro" id="IPR001841">
    <property type="entry name" value="Znf_RING"/>
</dbReference>
<evidence type="ECO:0000256" key="10">
    <source>
        <dbReference type="ARBA" id="ARBA00022786"/>
    </source>
</evidence>
<keyword evidence="9 14" id="KW-0863">Zinc-finger</keyword>
<dbReference type="GO" id="GO:0012505">
    <property type="term" value="C:endomembrane system"/>
    <property type="evidence" value="ECO:0007669"/>
    <property type="project" value="UniProtKB-SubCell"/>
</dbReference>
<sequence length="638" mass="70199">MNRPLATYIALLLLVYIWLSWGSDDGPRHSPDERAAYERQWWASFRSLDYAANSTYTQLPPSVRSAVDGLMHAQPAPSVRSSDGDPLAGFFYGTWNAEHFGASDTLLPFADEQDGLARPANGSAGRLTLELASADSSVAGTRLLHGNARLLARGFSASLGLRGIYWGASNTAVLYGVHQMHAEAFIGLVRAVPRNESFAQAKRAYAKLLDGRLSAYDMPADVVRGCEYQMYVRFSSAELALPAEGASGLRRPSGLLAQTVMYSPECRVAVASPLGRPLSGISAARYQERAGHYLRLVFVAMVAEILLLIGQMRHTQTHAAMNKISPYGLAMQTVLGCYIFIAHVSGSMTPTVDMQLAFTGATFVAFTLLVMFALHYMMSVWRVQQPSEPDEQVSGQRQLWMTYLRFYGALAVGVVVIHMYTETMHPLAGLMMALLLVASYSYWVPQIWRNAQRGTSRGLRKDYLFGTTLLNLIFPLYVFACPESLSFNTPSMFVWALVVYSMAQVAVLLLQDLLGPRFFVPASMLPEVYNYHPLLPPDSDEEAAAEGNADGSADSARDAESRGSEDSTNSDEPRNSRGRECAICIQNVDVSASVASALFGRPSYMVTPCHHVYHTECLTRWMEMKLECPVCRAPLPPV</sequence>
<evidence type="ECO:0000256" key="2">
    <source>
        <dbReference type="ARBA" id="ARBA00004127"/>
    </source>
</evidence>
<comment type="subcellular location">
    <subcellularLocation>
        <location evidence="2">Endomembrane system</location>
        <topology evidence="2">Multi-pass membrane protein</topology>
    </subcellularLocation>
</comment>
<name>A0A9W8CP12_9FUNG</name>
<evidence type="ECO:0000313" key="19">
    <source>
        <dbReference type="EMBL" id="KAJ1719051.1"/>
    </source>
</evidence>
<dbReference type="Proteomes" id="UP001149813">
    <property type="component" value="Unassembled WGS sequence"/>
</dbReference>
<evidence type="ECO:0000256" key="4">
    <source>
        <dbReference type="ARBA" id="ARBA00012483"/>
    </source>
</evidence>
<feature type="region of interest" description="Disordered" evidence="15">
    <location>
        <begin position="540"/>
        <end position="576"/>
    </location>
</feature>
<dbReference type="PANTHER" id="PTHR22763:SF162">
    <property type="entry name" value="TRANSMEMBRANE E3 UBIQUITIN-PROTEIN LIGASE 1"/>
    <property type="match status" value="1"/>
</dbReference>
<evidence type="ECO:0000256" key="6">
    <source>
        <dbReference type="ARBA" id="ARBA00022692"/>
    </source>
</evidence>
<proteinExistence type="predicted"/>
<feature type="chain" id="PRO_5040718351" description="RING-type E3 ubiquitin transferase" evidence="17">
    <location>
        <begin position="23"/>
        <end position="638"/>
    </location>
</feature>
<dbReference type="PROSITE" id="PS50089">
    <property type="entry name" value="ZF_RING_2"/>
    <property type="match status" value="1"/>
</dbReference>
<keyword evidence="6 16" id="KW-0812">Transmembrane</keyword>
<evidence type="ECO:0000256" key="15">
    <source>
        <dbReference type="SAM" id="MobiDB-lite"/>
    </source>
</evidence>
<feature type="transmembrane region" description="Helical" evidence="16">
    <location>
        <begin position="399"/>
        <end position="420"/>
    </location>
</feature>
<keyword evidence="20" id="KW-1185">Reference proteome</keyword>
<feature type="compositionally biased region" description="Basic and acidic residues" evidence="15">
    <location>
        <begin position="555"/>
        <end position="576"/>
    </location>
</feature>
<protein>
    <recommendedName>
        <fullName evidence="4">RING-type E3 ubiquitin transferase</fullName>
        <ecNumber evidence="4">2.3.2.27</ecNumber>
    </recommendedName>
</protein>
<keyword evidence="10" id="KW-0833">Ubl conjugation pathway</keyword>
<dbReference type="GO" id="GO:0043161">
    <property type="term" value="P:proteasome-mediated ubiquitin-dependent protein catabolic process"/>
    <property type="evidence" value="ECO:0007669"/>
    <property type="project" value="TreeGrafter"/>
</dbReference>
<dbReference type="PANTHER" id="PTHR22763">
    <property type="entry name" value="RING ZINC FINGER PROTEIN"/>
    <property type="match status" value="1"/>
</dbReference>
<comment type="caution">
    <text evidence="19">The sequence shown here is derived from an EMBL/GenBank/DDBJ whole genome shotgun (WGS) entry which is preliminary data.</text>
</comment>
<evidence type="ECO:0000256" key="14">
    <source>
        <dbReference type="PROSITE-ProRule" id="PRU00175"/>
    </source>
</evidence>
<dbReference type="Pfam" id="PF11145">
    <property type="entry name" value="DUF2921"/>
    <property type="match status" value="1"/>
</dbReference>
<dbReference type="GO" id="GO:0061630">
    <property type="term" value="F:ubiquitin protein ligase activity"/>
    <property type="evidence" value="ECO:0007669"/>
    <property type="project" value="UniProtKB-EC"/>
</dbReference>
<comment type="catalytic activity">
    <reaction evidence="1">
        <text>S-ubiquitinyl-[E2 ubiquitin-conjugating enzyme]-L-cysteine + [acceptor protein]-L-lysine = [E2 ubiquitin-conjugating enzyme]-L-cysteine + N(6)-ubiquitinyl-[acceptor protein]-L-lysine.</text>
        <dbReference type="EC" id="2.3.2.27"/>
    </reaction>
</comment>
<feature type="transmembrane region" description="Helical" evidence="16">
    <location>
        <begin position="293"/>
        <end position="312"/>
    </location>
</feature>
<dbReference type="AlphaFoldDB" id="A0A9W8CP12"/>
<dbReference type="GO" id="GO:0044695">
    <property type="term" value="C:Dsc E3 ubiquitin ligase complex"/>
    <property type="evidence" value="ECO:0007669"/>
    <property type="project" value="TreeGrafter"/>
</dbReference>
<feature type="compositionally biased region" description="Low complexity" evidence="15">
    <location>
        <begin position="545"/>
        <end position="554"/>
    </location>
</feature>
<evidence type="ECO:0000256" key="8">
    <source>
        <dbReference type="ARBA" id="ARBA00022729"/>
    </source>
</evidence>
<dbReference type="GO" id="GO:0008270">
    <property type="term" value="F:zinc ion binding"/>
    <property type="evidence" value="ECO:0007669"/>
    <property type="project" value="UniProtKB-KW"/>
</dbReference>
<keyword evidence="12 16" id="KW-1133">Transmembrane helix</keyword>
<evidence type="ECO:0000256" key="11">
    <source>
        <dbReference type="ARBA" id="ARBA00022833"/>
    </source>
</evidence>
<evidence type="ECO:0000256" key="3">
    <source>
        <dbReference type="ARBA" id="ARBA00004906"/>
    </source>
</evidence>
<keyword evidence="7" id="KW-0479">Metal-binding</keyword>
<organism evidence="19 20">
    <name type="scientific">Coemansia erecta</name>
    <dbReference type="NCBI Taxonomy" id="147472"/>
    <lineage>
        <taxon>Eukaryota</taxon>
        <taxon>Fungi</taxon>
        <taxon>Fungi incertae sedis</taxon>
        <taxon>Zoopagomycota</taxon>
        <taxon>Kickxellomycotina</taxon>
        <taxon>Kickxellomycetes</taxon>
        <taxon>Kickxellales</taxon>
        <taxon>Kickxellaceae</taxon>
        <taxon>Coemansia</taxon>
    </lineage>
</organism>
<feature type="transmembrane region" description="Helical" evidence="16">
    <location>
        <begin position="426"/>
        <end position="443"/>
    </location>
</feature>
<feature type="signal peptide" evidence="17">
    <location>
        <begin position="1"/>
        <end position="22"/>
    </location>
</feature>
<dbReference type="InterPro" id="IPR013083">
    <property type="entry name" value="Znf_RING/FYVE/PHD"/>
</dbReference>
<evidence type="ECO:0000256" key="16">
    <source>
        <dbReference type="SAM" id="Phobius"/>
    </source>
</evidence>
<accession>A0A9W8CP12</accession>
<keyword evidence="5" id="KW-0808">Transferase</keyword>
<evidence type="ECO:0000256" key="1">
    <source>
        <dbReference type="ARBA" id="ARBA00000900"/>
    </source>
</evidence>
<reference evidence="19" key="1">
    <citation type="submission" date="2022-07" db="EMBL/GenBank/DDBJ databases">
        <title>Phylogenomic reconstructions and comparative analyses of Kickxellomycotina fungi.</title>
        <authorList>
            <person name="Reynolds N.K."/>
            <person name="Stajich J.E."/>
            <person name="Barry K."/>
            <person name="Grigoriev I.V."/>
            <person name="Crous P."/>
            <person name="Smith M.E."/>
        </authorList>
    </citation>
    <scope>NUCLEOTIDE SEQUENCE</scope>
    <source>
        <strain evidence="19">NBRC 32514</strain>
    </source>
</reference>
<dbReference type="Pfam" id="PF13639">
    <property type="entry name" value="zf-RING_2"/>
    <property type="match status" value="1"/>
</dbReference>
<dbReference type="SMART" id="SM00184">
    <property type="entry name" value="RING"/>
    <property type="match status" value="1"/>
</dbReference>
<evidence type="ECO:0000256" key="9">
    <source>
        <dbReference type="ARBA" id="ARBA00022771"/>
    </source>
</evidence>
<dbReference type="EC" id="2.3.2.27" evidence="4"/>
<feature type="transmembrane region" description="Helical" evidence="16">
    <location>
        <begin position="492"/>
        <end position="510"/>
    </location>
</feature>
<feature type="domain" description="RING-type" evidence="18">
    <location>
        <begin position="581"/>
        <end position="632"/>
    </location>
</feature>
<evidence type="ECO:0000256" key="12">
    <source>
        <dbReference type="ARBA" id="ARBA00022989"/>
    </source>
</evidence>
<evidence type="ECO:0000256" key="17">
    <source>
        <dbReference type="SAM" id="SignalP"/>
    </source>
</evidence>
<evidence type="ECO:0000256" key="5">
    <source>
        <dbReference type="ARBA" id="ARBA00022679"/>
    </source>
</evidence>
<evidence type="ECO:0000313" key="20">
    <source>
        <dbReference type="Proteomes" id="UP001149813"/>
    </source>
</evidence>
<dbReference type="OrthoDB" id="9984778at2759"/>
<keyword evidence="13 16" id="KW-0472">Membrane</keyword>
<dbReference type="InterPro" id="IPR050731">
    <property type="entry name" value="HRD1_E3_ubiq-ligases"/>
</dbReference>
<evidence type="ECO:0000259" key="18">
    <source>
        <dbReference type="PROSITE" id="PS50089"/>
    </source>
</evidence>
<evidence type="ECO:0000256" key="13">
    <source>
        <dbReference type="ARBA" id="ARBA00023136"/>
    </source>
</evidence>
<keyword evidence="8 17" id="KW-0732">Signal</keyword>
<dbReference type="Gene3D" id="3.30.40.10">
    <property type="entry name" value="Zinc/RING finger domain, C3HC4 (zinc finger)"/>
    <property type="match status" value="1"/>
</dbReference>
<dbReference type="InterPro" id="IPR021319">
    <property type="entry name" value="DUF2921"/>
</dbReference>